<feature type="domain" description="ABC transporter" evidence="4">
    <location>
        <begin position="18"/>
        <end position="256"/>
    </location>
</feature>
<dbReference type="InterPro" id="IPR027417">
    <property type="entry name" value="P-loop_NTPase"/>
</dbReference>
<evidence type="ECO:0000256" key="1">
    <source>
        <dbReference type="ARBA" id="ARBA00022448"/>
    </source>
</evidence>
<dbReference type="PROSITE" id="PS00211">
    <property type="entry name" value="ABC_TRANSPORTER_1"/>
    <property type="match status" value="1"/>
</dbReference>
<dbReference type="PROSITE" id="PS50893">
    <property type="entry name" value="ABC_TRANSPORTER_2"/>
    <property type="match status" value="1"/>
</dbReference>
<evidence type="ECO:0000313" key="6">
    <source>
        <dbReference type="Proteomes" id="UP000064201"/>
    </source>
</evidence>
<gene>
    <name evidence="5" type="ORF">TVD_05580</name>
</gene>
<dbReference type="InterPro" id="IPR003593">
    <property type="entry name" value="AAA+_ATPase"/>
</dbReference>
<name>A0A0G3G5T0_9GAMM</name>
<dbReference type="RefSeq" id="WP_019563526.1">
    <property type="nucleotide sequence ID" value="NZ_CP011367.1"/>
</dbReference>
<dbReference type="InterPro" id="IPR003439">
    <property type="entry name" value="ABC_transporter-like_ATP-bd"/>
</dbReference>
<sequence length="267" mass="29134">MTDAGMTVPDGTQGEVVIRVRGLTMGFDDLVLMRDLNFDVRRGEIFVILGGSGSGKSTLLKHMIGLNRPQAGHIWVAGSDIAEAEGAQREAILRRVGVMYQMGALFGSMTLLENVRLPLEVHTKLPRQAMDAIARARLQLVGLGSFADFMPSEISGGMQKRAAIARAMVLDPEVLFLDEPSAGLDPITSADLDRLIQRLARTLGMTMVIVSHELASIFAIADRVIMLDKESQGIAAEGDPATLRDTSNHPWVQRFLRRTDSDEERPA</sequence>
<dbReference type="PATRIC" id="fig|106634.4.peg.1140"/>
<dbReference type="SMART" id="SM00382">
    <property type="entry name" value="AAA"/>
    <property type="match status" value="1"/>
</dbReference>
<keyword evidence="6" id="KW-1185">Reference proteome</keyword>
<keyword evidence="3 5" id="KW-0067">ATP-binding</keyword>
<keyword evidence="2" id="KW-0547">Nucleotide-binding</keyword>
<evidence type="ECO:0000256" key="2">
    <source>
        <dbReference type="ARBA" id="ARBA00022741"/>
    </source>
</evidence>
<dbReference type="OrthoDB" id="9802264at2"/>
<dbReference type="KEGG" id="tvr:TVD_05580"/>
<dbReference type="STRING" id="106634.TVD_05580"/>
<dbReference type="PANTHER" id="PTHR43023:SF3">
    <property type="entry name" value="PROTEIN TRIGALACTOSYLDIACYLGLYCEROL 3, CHLOROPLASTIC"/>
    <property type="match status" value="1"/>
</dbReference>
<dbReference type="InterPro" id="IPR017871">
    <property type="entry name" value="ABC_transporter-like_CS"/>
</dbReference>
<evidence type="ECO:0000313" key="5">
    <source>
        <dbReference type="EMBL" id="AKJ94867.1"/>
    </source>
</evidence>
<dbReference type="GO" id="GO:0005524">
    <property type="term" value="F:ATP binding"/>
    <property type="evidence" value="ECO:0007669"/>
    <property type="project" value="UniProtKB-KW"/>
</dbReference>
<evidence type="ECO:0000256" key="3">
    <source>
        <dbReference type="ARBA" id="ARBA00022840"/>
    </source>
</evidence>
<dbReference type="Pfam" id="PF00005">
    <property type="entry name" value="ABC_tran"/>
    <property type="match status" value="1"/>
</dbReference>
<dbReference type="PANTHER" id="PTHR43023">
    <property type="entry name" value="PROTEIN TRIGALACTOSYLDIACYLGLYCEROL 3, CHLOROPLASTIC"/>
    <property type="match status" value="1"/>
</dbReference>
<dbReference type="Gene3D" id="3.40.50.300">
    <property type="entry name" value="P-loop containing nucleotide triphosphate hydrolases"/>
    <property type="match status" value="1"/>
</dbReference>
<protein>
    <submittedName>
        <fullName evidence="5">Polyamine ABC transporter ATP-binding protein</fullName>
    </submittedName>
</protein>
<dbReference type="Proteomes" id="UP000064201">
    <property type="component" value="Chromosome"/>
</dbReference>
<dbReference type="SUPFAM" id="SSF52540">
    <property type="entry name" value="P-loop containing nucleoside triphosphate hydrolases"/>
    <property type="match status" value="1"/>
</dbReference>
<proteinExistence type="predicted"/>
<dbReference type="GO" id="GO:0016887">
    <property type="term" value="F:ATP hydrolysis activity"/>
    <property type="evidence" value="ECO:0007669"/>
    <property type="project" value="InterPro"/>
</dbReference>
<evidence type="ECO:0000259" key="4">
    <source>
        <dbReference type="PROSITE" id="PS50893"/>
    </source>
</evidence>
<reference evidence="5 6" key="1">
    <citation type="submission" date="2015-04" db="EMBL/GenBank/DDBJ databases">
        <title>Complete Sequence for the Genome of the Thioalkalivibrio versutus D301.</title>
        <authorList>
            <person name="Mu T."/>
            <person name="Zhou J."/>
            <person name="Xu X."/>
        </authorList>
    </citation>
    <scope>NUCLEOTIDE SEQUENCE [LARGE SCALE GENOMIC DNA]</scope>
    <source>
        <strain evidence="5 6">D301</strain>
    </source>
</reference>
<dbReference type="EMBL" id="CP011367">
    <property type="protein sequence ID" value="AKJ94867.1"/>
    <property type="molecule type" value="Genomic_DNA"/>
</dbReference>
<accession>A0A0G3G5T0</accession>
<dbReference type="AlphaFoldDB" id="A0A0G3G5T0"/>
<keyword evidence="1" id="KW-0813">Transport</keyword>
<organism evidence="5 6">
    <name type="scientific">Thioalkalivibrio versutus</name>
    <dbReference type="NCBI Taxonomy" id="106634"/>
    <lineage>
        <taxon>Bacteria</taxon>
        <taxon>Pseudomonadati</taxon>
        <taxon>Pseudomonadota</taxon>
        <taxon>Gammaproteobacteria</taxon>
        <taxon>Chromatiales</taxon>
        <taxon>Ectothiorhodospiraceae</taxon>
        <taxon>Thioalkalivibrio</taxon>
    </lineage>
</organism>